<evidence type="ECO:0000313" key="4">
    <source>
        <dbReference type="Proteomes" id="UP000078561"/>
    </source>
</evidence>
<dbReference type="PROSITE" id="PS50003">
    <property type="entry name" value="PH_DOMAIN"/>
    <property type="match status" value="1"/>
</dbReference>
<sequence>MFGETAEGWLSKTGRLSLSSTRHRRYFVLSGNLLRYYKNMSDARPTGLIDLKHYSLAEKDSSKQHPYGLRIVSQCKHFRSYIFYADHEQGCQYWIDAINATLDPYVGRHHACDAPAVSVPDEPYSVLDKWLNKLDLNDTHQQQQHQYQPRTPTLASSATTASISTGPYLSPNLRPSRLSLESLDSLPSETTLSSSTGSRTHSSMGQSNIFTPSAYNSNNGNSNNSNSNQQSSQFHPIMSPPIQYKTTPVPSSPPSNSKRNSNPVSFVARSLSSIKNQHSMRYNQHQQDQHLQSDAMRSPTWSLNSMTAASINNDVSSPSNIRMPTMYHRKDMESDGLFDFEEDVMIDSSKWYSARPLPSTP</sequence>
<dbReference type="EMBL" id="LT550954">
    <property type="protein sequence ID" value="SAL96373.1"/>
    <property type="molecule type" value="Genomic_DNA"/>
</dbReference>
<dbReference type="InParanoid" id="A0A163J093"/>
<dbReference type="OMA" id="KGHWIPM"/>
<dbReference type="SUPFAM" id="SSF50729">
    <property type="entry name" value="PH domain-like"/>
    <property type="match status" value="1"/>
</dbReference>
<dbReference type="Proteomes" id="UP000078561">
    <property type="component" value="Unassembled WGS sequence"/>
</dbReference>
<gene>
    <name evidence="3" type="primary">ABSGL_01771.1 scaffold 2142</name>
</gene>
<dbReference type="AlphaFoldDB" id="A0A163J093"/>
<protein>
    <recommendedName>
        <fullName evidence="2">PH domain-containing protein</fullName>
    </recommendedName>
</protein>
<dbReference type="STRING" id="4829.A0A163J093"/>
<name>A0A163J093_ABSGL</name>
<organism evidence="3">
    <name type="scientific">Absidia glauca</name>
    <name type="common">Pin mould</name>
    <dbReference type="NCBI Taxonomy" id="4829"/>
    <lineage>
        <taxon>Eukaryota</taxon>
        <taxon>Fungi</taxon>
        <taxon>Fungi incertae sedis</taxon>
        <taxon>Mucoromycota</taxon>
        <taxon>Mucoromycotina</taxon>
        <taxon>Mucoromycetes</taxon>
        <taxon>Mucorales</taxon>
        <taxon>Cunninghamellaceae</taxon>
        <taxon>Absidia</taxon>
    </lineage>
</organism>
<dbReference type="OrthoDB" id="73680at2759"/>
<dbReference type="SMART" id="SM00233">
    <property type="entry name" value="PH"/>
    <property type="match status" value="1"/>
</dbReference>
<keyword evidence="4" id="KW-1185">Reference proteome</keyword>
<evidence type="ECO:0000259" key="2">
    <source>
        <dbReference type="PROSITE" id="PS50003"/>
    </source>
</evidence>
<feature type="domain" description="PH" evidence="2">
    <location>
        <begin position="3"/>
        <end position="103"/>
    </location>
</feature>
<dbReference type="Pfam" id="PF00169">
    <property type="entry name" value="PH"/>
    <property type="match status" value="1"/>
</dbReference>
<feature type="region of interest" description="Disordered" evidence="1">
    <location>
        <begin position="139"/>
        <end position="263"/>
    </location>
</feature>
<feature type="compositionally biased region" description="Low complexity" evidence="1">
    <location>
        <begin position="140"/>
        <end position="203"/>
    </location>
</feature>
<feature type="compositionally biased region" description="Polar residues" evidence="1">
    <location>
        <begin position="204"/>
        <end position="215"/>
    </location>
</feature>
<accession>A0A163J093</accession>
<dbReference type="InterPro" id="IPR001849">
    <property type="entry name" value="PH_domain"/>
</dbReference>
<reference evidence="3" key="1">
    <citation type="submission" date="2016-04" db="EMBL/GenBank/DDBJ databases">
        <authorList>
            <person name="Evans L.H."/>
            <person name="Alamgir A."/>
            <person name="Owens N."/>
            <person name="Weber N.D."/>
            <person name="Virtaneva K."/>
            <person name="Barbian K."/>
            <person name="Babar A."/>
            <person name="Rosenke K."/>
        </authorList>
    </citation>
    <scope>NUCLEOTIDE SEQUENCE [LARGE SCALE GENOMIC DNA]</scope>
    <source>
        <strain evidence="3">CBS 101.48</strain>
    </source>
</reference>
<evidence type="ECO:0000256" key="1">
    <source>
        <dbReference type="SAM" id="MobiDB-lite"/>
    </source>
</evidence>
<feature type="compositionally biased region" description="Low complexity" evidence="1">
    <location>
        <begin position="216"/>
        <end position="233"/>
    </location>
</feature>
<dbReference type="InterPro" id="IPR011993">
    <property type="entry name" value="PH-like_dom_sf"/>
</dbReference>
<dbReference type="CDD" id="cd00821">
    <property type="entry name" value="PH"/>
    <property type="match status" value="1"/>
</dbReference>
<proteinExistence type="predicted"/>
<evidence type="ECO:0000313" key="3">
    <source>
        <dbReference type="EMBL" id="SAL96373.1"/>
    </source>
</evidence>
<feature type="compositionally biased region" description="Low complexity" evidence="1">
    <location>
        <begin position="254"/>
        <end position="263"/>
    </location>
</feature>
<dbReference type="Gene3D" id="2.30.29.30">
    <property type="entry name" value="Pleckstrin-homology domain (PH domain)/Phosphotyrosine-binding domain (PTB)"/>
    <property type="match status" value="1"/>
</dbReference>